<evidence type="ECO:0000313" key="2">
    <source>
        <dbReference type="Proteomes" id="UP000317747"/>
    </source>
</evidence>
<gene>
    <name evidence="1" type="ORF">FJW01_03020</name>
</gene>
<keyword evidence="2" id="KW-1185">Reference proteome</keyword>
<name>A0A506QNK0_9GAMM</name>
<reference evidence="1 2" key="1">
    <citation type="submission" date="2019-06" db="EMBL/GenBank/DDBJ databases">
        <title>Taxogenomics and systematics of the genus Pantoea.</title>
        <authorList>
            <person name="Tambong J.T."/>
        </authorList>
    </citation>
    <scope>NUCLEOTIDE SEQUENCE [LARGE SCALE GENOMIC DNA]</scope>
    <source>
        <strain evidence="1 2">LMG 24200</strain>
    </source>
</reference>
<accession>A0A506QNK0</accession>
<comment type="caution">
    <text evidence="1">The sequence shown here is derived from an EMBL/GenBank/DDBJ whole genome shotgun (WGS) entry which is preliminary data.</text>
</comment>
<organism evidence="1 2">
    <name type="scientific">Pantoea deleyi</name>
    <dbReference type="NCBI Taxonomy" id="470932"/>
    <lineage>
        <taxon>Bacteria</taxon>
        <taxon>Pseudomonadati</taxon>
        <taxon>Pseudomonadota</taxon>
        <taxon>Gammaproteobacteria</taxon>
        <taxon>Enterobacterales</taxon>
        <taxon>Erwiniaceae</taxon>
        <taxon>Pantoea</taxon>
    </lineage>
</organism>
<dbReference type="Proteomes" id="UP000317747">
    <property type="component" value="Unassembled WGS sequence"/>
</dbReference>
<evidence type="ECO:0000313" key="1">
    <source>
        <dbReference type="EMBL" id="TPV47694.1"/>
    </source>
</evidence>
<sequence>MPDYRLFQKAQTLRAVNRLRQDQQDALIGEGYRLLWNEVHADNAEAALQRYQQLRQEDAKSAQGFATDSVLSSVLSLIAR</sequence>
<proteinExistence type="predicted"/>
<dbReference type="OrthoDB" id="6548260at2"/>
<dbReference type="AlphaFoldDB" id="A0A506QNK0"/>
<dbReference type="EMBL" id="VHJA01000025">
    <property type="protein sequence ID" value="TPV47694.1"/>
    <property type="molecule type" value="Genomic_DNA"/>
</dbReference>
<protein>
    <submittedName>
        <fullName evidence="1">Uncharacterized protein</fullName>
    </submittedName>
</protein>
<dbReference type="RefSeq" id="WP_128085789.1">
    <property type="nucleotide sequence ID" value="NZ_CP071407.1"/>
</dbReference>